<dbReference type="GO" id="GO:0003700">
    <property type="term" value="F:DNA-binding transcription factor activity"/>
    <property type="evidence" value="ECO:0007669"/>
    <property type="project" value="TreeGrafter"/>
</dbReference>
<gene>
    <name evidence="6" type="ORF">GCM10011611_16450</name>
</gene>
<dbReference type="SMART" id="SM00346">
    <property type="entry name" value="HTH_ICLR"/>
    <property type="match status" value="1"/>
</dbReference>
<dbReference type="InterPro" id="IPR029016">
    <property type="entry name" value="GAF-like_dom_sf"/>
</dbReference>
<evidence type="ECO:0000256" key="2">
    <source>
        <dbReference type="ARBA" id="ARBA00023125"/>
    </source>
</evidence>
<dbReference type="InterPro" id="IPR036388">
    <property type="entry name" value="WH-like_DNA-bd_sf"/>
</dbReference>
<keyword evidence="3" id="KW-0804">Transcription</keyword>
<dbReference type="InterPro" id="IPR036390">
    <property type="entry name" value="WH_DNA-bd_sf"/>
</dbReference>
<reference evidence="6" key="2">
    <citation type="submission" date="2020-09" db="EMBL/GenBank/DDBJ databases">
        <authorList>
            <person name="Sun Q."/>
            <person name="Zhou Y."/>
        </authorList>
    </citation>
    <scope>NUCLEOTIDE SEQUENCE</scope>
    <source>
        <strain evidence="6">CGMCC 1.15725</strain>
    </source>
</reference>
<organism evidence="6 7">
    <name type="scientific">Aliidongia dinghuensis</name>
    <dbReference type="NCBI Taxonomy" id="1867774"/>
    <lineage>
        <taxon>Bacteria</taxon>
        <taxon>Pseudomonadati</taxon>
        <taxon>Pseudomonadota</taxon>
        <taxon>Alphaproteobacteria</taxon>
        <taxon>Rhodospirillales</taxon>
        <taxon>Dongiaceae</taxon>
        <taxon>Aliidongia</taxon>
    </lineage>
</organism>
<dbReference type="Proteomes" id="UP000646365">
    <property type="component" value="Unassembled WGS sequence"/>
</dbReference>
<reference evidence="6" key="1">
    <citation type="journal article" date="2014" name="Int. J. Syst. Evol. Microbiol.">
        <title>Complete genome sequence of Corynebacterium casei LMG S-19264T (=DSM 44701T), isolated from a smear-ripened cheese.</title>
        <authorList>
            <consortium name="US DOE Joint Genome Institute (JGI-PGF)"/>
            <person name="Walter F."/>
            <person name="Albersmeier A."/>
            <person name="Kalinowski J."/>
            <person name="Ruckert C."/>
        </authorList>
    </citation>
    <scope>NUCLEOTIDE SEQUENCE</scope>
    <source>
        <strain evidence="6">CGMCC 1.15725</strain>
    </source>
</reference>
<dbReference type="Gene3D" id="3.30.450.40">
    <property type="match status" value="2"/>
</dbReference>
<dbReference type="SUPFAM" id="SSF55781">
    <property type="entry name" value="GAF domain-like"/>
    <property type="match status" value="1"/>
</dbReference>
<dbReference type="PROSITE" id="PS51077">
    <property type="entry name" value="HTH_ICLR"/>
    <property type="match status" value="1"/>
</dbReference>
<dbReference type="AlphaFoldDB" id="A0A8J2YRI2"/>
<evidence type="ECO:0000313" key="7">
    <source>
        <dbReference type="Proteomes" id="UP000646365"/>
    </source>
</evidence>
<keyword evidence="1" id="KW-0805">Transcription regulation</keyword>
<evidence type="ECO:0000259" key="5">
    <source>
        <dbReference type="PROSITE" id="PS51078"/>
    </source>
</evidence>
<dbReference type="PANTHER" id="PTHR30136:SF39">
    <property type="entry name" value="TRANSCRIPTIONAL REGULATORY PROTEIN"/>
    <property type="match status" value="1"/>
</dbReference>
<evidence type="ECO:0000259" key="4">
    <source>
        <dbReference type="PROSITE" id="PS51077"/>
    </source>
</evidence>
<evidence type="ECO:0000256" key="3">
    <source>
        <dbReference type="ARBA" id="ARBA00023163"/>
    </source>
</evidence>
<evidence type="ECO:0000313" key="6">
    <source>
        <dbReference type="EMBL" id="GGF11496.1"/>
    </source>
</evidence>
<protein>
    <submittedName>
        <fullName evidence="6">IclR family transcriptional regulator</fullName>
    </submittedName>
</protein>
<comment type="caution">
    <text evidence="6">The sequence shown here is derived from an EMBL/GenBank/DDBJ whole genome shotgun (WGS) entry which is preliminary data.</text>
</comment>
<dbReference type="EMBL" id="BMJQ01000003">
    <property type="protein sequence ID" value="GGF11496.1"/>
    <property type="molecule type" value="Genomic_DNA"/>
</dbReference>
<proteinExistence type="predicted"/>
<dbReference type="GO" id="GO:0003677">
    <property type="term" value="F:DNA binding"/>
    <property type="evidence" value="ECO:0007669"/>
    <property type="project" value="UniProtKB-KW"/>
</dbReference>
<feature type="domain" description="HTH iclR-type" evidence="4">
    <location>
        <begin position="42"/>
        <end position="103"/>
    </location>
</feature>
<dbReference type="SUPFAM" id="SSF46785">
    <property type="entry name" value="Winged helix' DNA-binding domain"/>
    <property type="match status" value="1"/>
</dbReference>
<feature type="domain" description="IclR-ED" evidence="5">
    <location>
        <begin position="104"/>
        <end position="262"/>
    </location>
</feature>
<dbReference type="InterPro" id="IPR014757">
    <property type="entry name" value="Tscrpt_reg_IclR_C"/>
</dbReference>
<dbReference type="PANTHER" id="PTHR30136">
    <property type="entry name" value="HELIX-TURN-HELIX TRANSCRIPTIONAL REGULATOR, ICLR FAMILY"/>
    <property type="match status" value="1"/>
</dbReference>
<name>A0A8J2YRI2_9PROT</name>
<dbReference type="Pfam" id="PF09339">
    <property type="entry name" value="HTH_IclR"/>
    <property type="match status" value="1"/>
</dbReference>
<dbReference type="InterPro" id="IPR005471">
    <property type="entry name" value="Tscrpt_reg_IclR_N"/>
</dbReference>
<keyword evidence="7" id="KW-1185">Reference proteome</keyword>
<dbReference type="GO" id="GO:0045892">
    <property type="term" value="P:negative regulation of DNA-templated transcription"/>
    <property type="evidence" value="ECO:0007669"/>
    <property type="project" value="TreeGrafter"/>
</dbReference>
<accession>A0A8J2YRI2</accession>
<dbReference type="Gene3D" id="1.10.10.10">
    <property type="entry name" value="Winged helix-like DNA-binding domain superfamily/Winged helix DNA-binding domain"/>
    <property type="match status" value="1"/>
</dbReference>
<sequence>MRAAAMDDAHRLGHPDAQALETNVETAMPEHATEAGAESGGVAAVDRALSILGAFRLDDGALTLAELAARTGIYKSTILRLSQSLIRARLLLRLDDGQYRIGPEALRLGTLYQRTHHMADVVLPVMRDLMEETGESVVLHVREGGARVVLHRVESRHAIRYHVSEGDTLPLSAGSGGRVLAAFSGSSGEPFEQIRERFHHASFGERVPDTSGMAAPIFGPRQALAGALTIAGPSVRIDAAFVTRHLPALLEAAALITNKLGGNAAAFMAALEAARAQAAASGRA</sequence>
<dbReference type="PROSITE" id="PS51078">
    <property type="entry name" value="ICLR_ED"/>
    <property type="match status" value="1"/>
</dbReference>
<dbReference type="InterPro" id="IPR050707">
    <property type="entry name" value="HTH_MetabolicPath_Reg"/>
</dbReference>
<dbReference type="Pfam" id="PF01614">
    <property type="entry name" value="IclR_C"/>
    <property type="match status" value="1"/>
</dbReference>
<keyword evidence="2" id="KW-0238">DNA-binding</keyword>
<evidence type="ECO:0000256" key="1">
    <source>
        <dbReference type="ARBA" id="ARBA00023015"/>
    </source>
</evidence>